<sequence>MHFFSVILIITLLFCFVKPTWAVTCSKDGLKWNSHCLEYFPDADSFIGAEAECQKYGGNLVSINDTLTNDAVAYLINYYTEKDPPIDIWVGGHLSADGYWKWTDETVFVYANWNLTSKSEDKCMNYLMPSKLWDADNCDKEKPFICEITSNRKRMA</sequence>
<reference evidence="4" key="1">
    <citation type="submission" date="2022-11" db="UniProtKB">
        <authorList>
            <consortium name="WormBaseParasite"/>
        </authorList>
    </citation>
    <scope>IDENTIFICATION</scope>
</reference>
<proteinExistence type="predicted"/>
<dbReference type="Pfam" id="PF00059">
    <property type="entry name" value="Lectin_C"/>
    <property type="match status" value="1"/>
</dbReference>
<evidence type="ECO:0000313" key="3">
    <source>
        <dbReference type="Proteomes" id="UP000887578"/>
    </source>
</evidence>
<feature type="signal peptide" evidence="1">
    <location>
        <begin position="1"/>
        <end position="22"/>
    </location>
</feature>
<keyword evidence="1" id="KW-0732">Signal</keyword>
<feature type="domain" description="C-type lectin" evidence="2">
    <location>
        <begin position="32"/>
        <end position="147"/>
    </location>
</feature>
<organism evidence="3 4">
    <name type="scientific">Panagrolaimus davidi</name>
    <dbReference type="NCBI Taxonomy" id="227884"/>
    <lineage>
        <taxon>Eukaryota</taxon>
        <taxon>Metazoa</taxon>
        <taxon>Ecdysozoa</taxon>
        <taxon>Nematoda</taxon>
        <taxon>Chromadorea</taxon>
        <taxon>Rhabditida</taxon>
        <taxon>Tylenchina</taxon>
        <taxon>Panagrolaimomorpha</taxon>
        <taxon>Panagrolaimoidea</taxon>
        <taxon>Panagrolaimidae</taxon>
        <taxon>Panagrolaimus</taxon>
    </lineage>
</organism>
<evidence type="ECO:0000313" key="4">
    <source>
        <dbReference type="WBParaSite" id="PDA_v2.g3572.t1"/>
    </source>
</evidence>
<dbReference type="Proteomes" id="UP000887578">
    <property type="component" value="Unplaced"/>
</dbReference>
<dbReference type="PANTHER" id="PTHR22803">
    <property type="entry name" value="MANNOSE, PHOSPHOLIPASE, LECTIN RECEPTOR RELATED"/>
    <property type="match status" value="1"/>
</dbReference>
<name>A0A914QJ08_9BILA</name>
<dbReference type="AlphaFoldDB" id="A0A914QJ08"/>
<dbReference type="SUPFAM" id="SSF56436">
    <property type="entry name" value="C-type lectin-like"/>
    <property type="match status" value="1"/>
</dbReference>
<dbReference type="Gene3D" id="3.10.100.10">
    <property type="entry name" value="Mannose-Binding Protein A, subunit A"/>
    <property type="match status" value="1"/>
</dbReference>
<evidence type="ECO:0000259" key="2">
    <source>
        <dbReference type="PROSITE" id="PS50041"/>
    </source>
</evidence>
<dbReference type="PROSITE" id="PS50041">
    <property type="entry name" value="C_TYPE_LECTIN_2"/>
    <property type="match status" value="1"/>
</dbReference>
<dbReference type="SMART" id="SM00034">
    <property type="entry name" value="CLECT"/>
    <property type="match status" value="1"/>
</dbReference>
<evidence type="ECO:0000256" key="1">
    <source>
        <dbReference type="SAM" id="SignalP"/>
    </source>
</evidence>
<dbReference type="InterPro" id="IPR001304">
    <property type="entry name" value="C-type_lectin-like"/>
</dbReference>
<feature type="chain" id="PRO_5037470928" evidence="1">
    <location>
        <begin position="23"/>
        <end position="156"/>
    </location>
</feature>
<dbReference type="InterPro" id="IPR016186">
    <property type="entry name" value="C-type_lectin-like/link_sf"/>
</dbReference>
<accession>A0A914QJ08</accession>
<keyword evidence="3" id="KW-1185">Reference proteome</keyword>
<dbReference type="InterPro" id="IPR050111">
    <property type="entry name" value="C-type_lectin/snaclec_domain"/>
</dbReference>
<protein>
    <submittedName>
        <fullName evidence="4">C-type lectin domain-containing protein</fullName>
    </submittedName>
</protein>
<dbReference type="InterPro" id="IPR016187">
    <property type="entry name" value="CTDL_fold"/>
</dbReference>
<dbReference type="WBParaSite" id="PDA_v2.g3572.t1">
    <property type="protein sequence ID" value="PDA_v2.g3572.t1"/>
    <property type="gene ID" value="PDA_v2.g3572"/>
</dbReference>